<proteinExistence type="predicted"/>
<dbReference type="Gene3D" id="2.60.40.10">
    <property type="entry name" value="Immunoglobulins"/>
    <property type="match status" value="3"/>
</dbReference>
<feature type="chain" id="PRO_5045067325" evidence="1">
    <location>
        <begin position="27"/>
        <end position="923"/>
    </location>
</feature>
<name>A0ABX1GGI9_9GAMM</name>
<gene>
    <name evidence="2" type="ORF">HCU74_12915</name>
</gene>
<protein>
    <submittedName>
        <fullName evidence="2">PKD domain-containing protein</fullName>
    </submittedName>
</protein>
<dbReference type="Gene3D" id="3.20.20.140">
    <property type="entry name" value="Metal-dependent hydrolases"/>
    <property type="match status" value="1"/>
</dbReference>
<feature type="signal peptide" evidence="1">
    <location>
        <begin position="1"/>
        <end position="26"/>
    </location>
</feature>
<comment type="caution">
    <text evidence="2">The sequence shown here is derived from an EMBL/GenBank/DDBJ whole genome shotgun (WGS) entry which is preliminary data.</text>
</comment>
<dbReference type="Pfam" id="PF22352">
    <property type="entry name" value="K319L-like_PKD"/>
    <property type="match status" value="2"/>
</dbReference>
<organism evidence="2 3">
    <name type="scientific">Spongiibacter thalassae</name>
    <dbReference type="NCBI Taxonomy" id="2721624"/>
    <lineage>
        <taxon>Bacteria</taxon>
        <taxon>Pseudomonadati</taxon>
        <taxon>Pseudomonadota</taxon>
        <taxon>Gammaproteobacteria</taxon>
        <taxon>Cellvibrionales</taxon>
        <taxon>Spongiibacteraceae</taxon>
        <taxon>Spongiibacter</taxon>
    </lineage>
</organism>
<evidence type="ECO:0000256" key="1">
    <source>
        <dbReference type="SAM" id="SignalP"/>
    </source>
</evidence>
<sequence>MRARQSTKLQYIALFLLLSACGGTSSPPPTQETTASAQLSIVGENQVAPGVEHRLYAVTNTEPAPQGPWRWQVAAGESLLTSSISEGDTFSFVATDVETVREIVVAVQVDDGDGELLANKTIQLYPSDDDTQRPQVFAGDDSEADEGTLLTLSGRAEARGGRSVRRMQWQQSRGPTADIIGGSDQDLLRLSLPQVNQPETLAFRLQATDSGGFTGEDEVQIHLLDTLPNRLPSANAGADRAAFGREHIILSGLASDDDGEIVAVQWIALPPFEHLAIADADTLEPSFIAPNVASSEVLRIRLRVTDNDGGVAEDEIALTVHPGSNWPPEIVHVNVEPGVVYSGETAFVSAQTRDADGDALQLHWQVTSDDGAPEISVQPADKSEAGFIVPPLDKPYTIDVVLRVSDGRETVHRARQVQILPRQQAEPDFLSCVQSPLQPNCPLYPVAGLLDPASFSACADPLDEACIFADLMGPALRQCLTDNEPDHCRDGLKQLHDPSYVLEQLGSDAPADACNPAYDEQSFEHYIGALHEHTGYSDGVPLTRPADAYREIAAKGYDFAASSDHSDTLQIPLSVGLGRAECPPEQFLYCVFLVDDARPQDALVKWAATLDQSVAASSASFTAIRGFEWTSDRFGHINVYFSRNFINAKTGPGYAVSMANFWQWFSYPAAFGGGSDGLLSFNHPGREDAVEGVLENLGGDPAYTFNDFRFVPAADYRTVGIEVFGKGSEYDSDGPGGSWLSYALDKGWHLAPISSEDHHGLAWGDPDLPKTVLISRSRSLDDLREAMLARRAYAVAQNYVDVRGVFNVGGMPMGSRLRAPVGSVVPVSMEVTRDGRPMHSALIQLVGPGNTVVAEFSGGWAQTEMIVPNDKTYLFLRVLDTAANRRPVMFSAPVWLLPGSAPLPTCLPPEVWRGESALYPSLP</sequence>
<keyword evidence="1" id="KW-0732">Signal</keyword>
<keyword evidence="3" id="KW-1185">Reference proteome</keyword>
<dbReference type="Proteomes" id="UP000765845">
    <property type="component" value="Unassembled WGS sequence"/>
</dbReference>
<dbReference type="InterPro" id="IPR013783">
    <property type="entry name" value="Ig-like_fold"/>
</dbReference>
<dbReference type="InterPro" id="IPR016195">
    <property type="entry name" value="Pol/histidinol_Pase-like"/>
</dbReference>
<reference evidence="2 3" key="1">
    <citation type="submission" date="2020-04" db="EMBL/GenBank/DDBJ databases">
        <authorList>
            <person name="Yoon J."/>
        </authorList>
    </citation>
    <scope>NUCLEOTIDE SEQUENCE [LARGE SCALE GENOMIC DNA]</scope>
    <source>
        <strain evidence="2 3">KMU-166</strain>
    </source>
</reference>
<evidence type="ECO:0000313" key="3">
    <source>
        <dbReference type="Proteomes" id="UP000765845"/>
    </source>
</evidence>
<dbReference type="EMBL" id="JAAWWK010000004">
    <property type="protein sequence ID" value="NKI18310.1"/>
    <property type="molecule type" value="Genomic_DNA"/>
</dbReference>
<dbReference type="PROSITE" id="PS51257">
    <property type="entry name" value="PROKAR_LIPOPROTEIN"/>
    <property type="match status" value="1"/>
</dbReference>
<accession>A0ABX1GGI9</accession>
<evidence type="ECO:0000313" key="2">
    <source>
        <dbReference type="EMBL" id="NKI18310.1"/>
    </source>
</evidence>
<dbReference type="SUPFAM" id="SSF89550">
    <property type="entry name" value="PHP domain-like"/>
    <property type="match status" value="1"/>
</dbReference>
<dbReference type="RefSeq" id="WP_168450826.1">
    <property type="nucleotide sequence ID" value="NZ_JAAWWK010000004.1"/>
</dbReference>